<evidence type="ECO:0000256" key="1">
    <source>
        <dbReference type="ARBA" id="ARBA00009670"/>
    </source>
</evidence>
<accession>A0A060JB73</accession>
<keyword evidence="5" id="KW-1185">Reference proteome</keyword>
<keyword evidence="4" id="KW-0418">Kinase</keyword>
<keyword evidence="2" id="KW-1133">Transmembrane helix</keyword>
<comment type="similarity">
    <text evidence="1">Belongs to the protein kinase superfamily. ADCK protein kinase family.</text>
</comment>
<dbReference type="PATRIC" id="fig|529884.3.peg.263"/>
<dbReference type="AlphaFoldDB" id="A0A060JB73"/>
<proteinExistence type="inferred from homology"/>
<dbReference type="eggNOG" id="COG0661">
    <property type="taxonomic scope" value="Bacteria"/>
</dbReference>
<keyword evidence="2" id="KW-0812">Transmembrane</keyword>
<sequence length="492" mass="53704">MVKVGQFLSARLDVLPEEITKELSGLQDEVAPESFESILHAIESELGMSPGVAFAEITAEPIAAASLGQAYKAKLSPGLAGDLGITDVVVKVLRPGIENIVDVDLKALTKVGGWLSKVKLVSKRTDALALVREFSEITLQEINYLHEAENLERFAEAFENDPRIQTPNVIWERSAKRVLTLTDVSAIKISDVEGLVAAGINPNAVAAELARATFEQFFVTGFFHADPHPGNIFITKAPEGAAVDFTLTYIDFGMMGQVSEELKANLQRFLFAVASRDARAWVVACERLGVLLPSADTLLLEEAVSKLFDRFGGVRVGELIQTDPAELREFGIEFSELVRTLPFQLPNDFLFLIRALSLISGVTSELNREFNIWDAVDPFARSLLNGSGTGTVKRLGKDLLANLLTLSQLPGRIESVVSRVERGDLVLRNPELERRMRVLDSSIRRATAGLVFTGLVIAGVLSLPENQNLGFTLLGISALPMLYALGFGRFTR</sequence>
<organism evidence="4 5">
    <name type="scientific">Rhodoluna lacicola</name>
    <dbReference type="NCBI Taxonomy" id="529884"/>
    <lineage>
        <taxon>Bacteria</taxon>
        <taxon>Bacillati</taxon>
        <taxon>Actinomycetota</taxon>
        <taxon>Actinomycetes</taxon>
        <taxon>Micrococcales</taxon>
        <taxon>Microbacteriaceae</taxon>
        <taxon>Luna cluster</taxon>
        <taxon>Luna-1 subcluster</taxon>
        <taxon>Rhodoluna</taxon>
    </lineage>
</organism>
<dbReference type="PANTHER" id="PTHR10566:SF113">
    <property type="entry name" value="PROTEIN ACTIVITY OF BC1 COMPLEX KINASE 7, CHLOROPLASTIC"/>
    <property type="match status" value="1"/>
</dbReference>
<dbReference type="GO" id="GO:0016301">
    <property type="term" value="F:kinase activity"/>
    <property type="evidence" value="ECO:0007669"/>
    <property type="project" value="UniProtKB-KW"/>
</dbReference>
<evidence type="ECO:0000313" key="4">
    <source>
        <dbReference type="EMBL" id="AIC47101.1"/>
    </source>
</evidence>
<dbReference type="STRING" id="529884.Rhola_00002780"/>
<dbReference type="Proteomes" id="UP000067708">
    <property type="component" value="Chromosome"/>
</dbReference>
<keyword evidence="2" id="KW-0472">Membrane</keyword>
<dbReference type="InterPro" id="IPR050154">
    <property type="entry name" value="UbiB_kinase"/>
</dbReference>
<reference evidence="4 5" key="1">
    <citation type="journal article" date="2014" name="Int. J. Syst. Evol. Microbiol.">
        <title>Rhodoluna lacicola gen. nov., sp. nov., a planktonic freshwater bacterium with stream-lined genome.</title>
        <authorList>
            <person name="Hahn M."/>
            <person name="Schmidt J."/>
            <person name="Taipale S.J."/>
            <person name="Doolittle W.F."/>
            <person name="Koll U."/>
        </authorList>
    </citation>
    <scope>NUCLEOTIDE SEQUENCE [LARGE SCALE GENOMIC DNA]</scope>
    <source>
        <strain evidence="4 5">MWH-Ta8</strain>
    </source>
</reference>
<dbReference type="KEGG" id="rla:Rhola_00002780"/>
<dbReference type="HOGENOM" id="CLU_006533_0_3_11"/>
<evidence type="ECO:0000256" key="2">
    <source>
        <dbReference type="SAM" id="Phobius"/>
    </source>
</evidence>
<name>A0A060JB73_9MICO</name>
<feature type="transmembrane region" description="Helical" evidence="2">
    <location>
        <begin position="443"/>
        <end position="463"/>
    </location>
</feature>
<dbReference type="Pfam" id="PF03109">
    <property type="entry name" value="ABC1"/>
    <property type="match status" value="1"/>
</dbReference>
<keyword evidence="4" id="KW-0808">Transferase</keyword>
<dbReference type="SUPFAM" id="SSF56112">
    <property type="entry name" value="Protein kinase-like (PK-like)"/>
    <property type="match status" value="1"/>
</dbReference>
<protein>
    <submittedName>
        <fullName evidence="4">Putative unusual protein kinase</fullName>
    </submittedName>
</protein>
<dbReference type="InterPro" id="IPR011009">
    <property type="entry name" value="Kinase-like_dom_sf"/>
</dbReference>
<dbReference type="InterPro" id="IPR004147">
    <property type="entry name" value="ABC1_dom"/>
</dbReference>
<evidence type="ECO:0000259" key="3">
    <source>
        <dbReference type="Pfam" id="PF03109"/>
    </source>
</evidence>
<dbReference type="PANTHER" id="PTHR10566">
    <property type="entry name" value="CHAPERONE-ACTIVITY OF BC1 COMPLEX CABC1 -RELATED"/>
    <property type="match status" value="1"/>
</dbReference>
<gene>
    <name evidence="4" type="ORF">Rhola_00002780</name>
</gene>
<dbReference type="EMBL" id="CP007490">
    <property type="protein sequence ID" value="AIC47101.1"/>
    <property type="molecule type" value="Genomic_DNA"/>
</dbReference>
<feature type="transmembrane region" description="Helical" evidence="2">
    <location>
        <begin position="469"/>
        <end position="488"/>
    </location>
</feature>
<feature type="domain" description="ABC1 atypical kinase-like" evidence="3">
    <location>
        <begin position="26"/>
        <end position="280"/>
    </location>
</feature>
<evidence type="ECO:0000313" key="5">
    <source>
        <dbReference type="Proteomes" id="UP000067708"/>
    </source>
</evidence>
<dbReference type="CDD" id="cd05121">
    <property type="entry name" value="ABC1_ADCK3-like"/>
    <property type="match status" value="1"/>
</dbReference>